<dbReference type="InterPro" id="IPR014729">
    <property type="entry name" value="Rossmann-like_a/b/a_fold"/>
</dbReference>
<dbReference type="Gene3D" id="3.40.50.620">
    <property type="entry name" value="HUPs"/>
    <property type="match status" value="1"/>
</dbReference>
<dbReference type="AlphaFoldDB" id="A0A3A9JDK1"/>
<feature type="domain" description="Cytidyltransferase-like" evidence="3">
    <location>
        <begin position="9"/>
        <end position="129"/>
    </location>
</feature>
<evidence type="ECO:0000313" key="4">
    <source>
        <dbReference type="EMBL" id="RKK04280.1"/>
    </source>
</evidence>
<dbReference type="EMBL" id="RFLX01000001">
    <property type="protein sequence ID" value="RMI27325.1"/>
    <property type="molecule type" value="Genomic_DNA"/>
</dbReference>
<evidence type="ECO:0000313" key="7">
    <source>
        <dbReference type="Proteomes" id="UP000278036"/>
    </source>
</evidence>
<reference evidence="4 7" key="1">
    <citation type="submission" date="2018-09" db="EMBL/GenBank/DDBJ databases">
        <title>Roseomonas sp. nov., isolated from feces of Tibetan antelopes in the Qinghai-Tibet plateau, China.</title>
        <authorList>
            <person name="Tian Z."/>
        </authorList>
    </citation>
    <scope>NUCLEOTIDE SEQUENCE [LARGE SCALE GENOMIC DNA]</scope>
    <source>
        <strain evidence="5 6">Z23</strain>
        <strain evidence="4 7">Z24</strain>
    </source>
</reference>
<dbReference type="InterPro" id="IPR004821">
    <property type="entry name" value="Cyt_trans-like"/>
</dbReference>
<dbReference type="NCBIfam" id="TIGR00125">
    <property type="entry name" value="cyt_tran_rel"/>
    <property type="match status" value="1"/>
</dbReference>
<organism evidence="4 7">
    <name type="scientific">Teichococcus wenyumeiae</name>
    <dbReference type="NCBI Taxonomy" id="2478470"/>
    <lineage>
        <taxon>Bacteria</taxon>
        <taxon>Pseudomonadati</taxon>
        <taxon>Pseudomonadota</taxon>
        <taxon>Alphaproteobacteria</taxon>
        <taxon>Acetobacterales</taxon>
        <taxon>Roseomonadaceae</taxon>
        <taxon>Roseomonas</taxon>
    </lineage>
</organism>
<evidence type="ECO:0000259" key="3">
    <source>
        <dbReference type="Pfam" id="PF01467"/>
    </source>
</evidence>
<evidence type="ECO:0000256" key="1">
    <source>
        <dbReference type="ARBA" id="ARBA00022679"/>
    </source>
</evidence>
<dbReference type="EMBL" id="RAQU01000048">
    <property type="protein sequence ID" value="RKK04280.1"/>
    <property type="molecule type" value="Genomic_DNA"/>
</dbReference>
<keyword evidence="1 4" id="KW-0808">Transferase</keyword>
<evidence type="ECO:0000313" key="5">
    <source>
        <dbReference type="EMBL" id="RMI27325.1"/>
    </source>
</evidence>
<keyword evidence="6" id="KW-1185">Reference proteome</keyword>
<dbReference type="GO" id="GO:0016779">
    <property type="term" value="F:nucleotidyltransferase activity"/>
    <property type="evidence" value="ECO:0007669"/>
    <property type="project" value="UniProtKB-KW"/>
</dbReference>
<gene>
    <name evidence="4" type="ORF">D6Z83_10095</name>
    <name evidence="5" type="ORF">EBE87_02880</name>
</gene>
<sequence length="140" mass="15536">MSAPQTRVITFGTYDLFHIGHLNILKRAAALGNHLIVGVSTDALNFSKKGLKPVFPQHERLAIVEALRCVNEAFYEESLELKAEYIKHYKADVLVMGDDWAGRFDQFKSLCDVVYLPRTEGISTTDIKQGLATPPVVSAS</sequence>
<evidence type="ECO:0000313" key="6">
    <source>
        <dbReference type="Proteomes" id="UP000274097"/>
    </source>
</evidence>
<dbReference type="Proteomes" id="UP000274097">
    <property type="component" value="Unassembled WGS sequence"/>
</dbReference>
<proteinExistence type="predicted"/>
<name>A0A3A9JDK1_9PROT</name>
<dbReference type="Proteomes" id="UP000278036">
    <property type="component" value="Unassembled WGS sequence"/>
</dbReference>
<evidence type="ECO:0000256" key="2">
    <source>
        <dbReference type="ARBA" id="ARBA00022695"/>
    </source>
</evidence>
<dbReference type="SUPFAM" id="SSF52374">
    <property type="entry name" value="Nucleotidylyl transferase"/>
    <property type="match status" value="1"/>
</dbReference>
<protein>
    <submittedName>
        <fullName evidence="4">Glycerol-3-phosphate cytidylyltransferase</fullName>
    </submittedName>
</protein>
<dbReference type="PANTHER" id="PTHR43793">
    <property type="entry name" value="FAD SYNTHASE"/>
    <property type="match status" value="1"/>
</dbReference>
<dbReference type="InParanoid" id="A0A3A9JDK1"/>
<accession>A0A3A9JDK1</accession>
<dbReference type="OrthoDB" id="9802794at2"/>
<comment type="caution">
    <text evidence="4">The sequence shown here is derived from an EMBL/GenBank/DDBJ whole genome shotgun (WGS) entry which is preliminary data.</text>
</comment>
<keyword evidence="2 4" id="KW-0548">Nucleotidyltransferase</keyword>
<dbReference type="Pfam" id="PF01467">
    <property type="entry name" value="CTP_transf_like"/>
    <property type="match status" value="1"/>
</dbReference>
<dbReference type="InterPro" id="IPR050385">
    <property type="entry name" value="Archaeal_FAD_synthase"/>
</dbReference>
<dbReference type="PANTHER" id="PTHR43793:SF1">
    <property type="entry name" value="FAD SYNTHASE"/>
    <property type="match status" value="1"/>
</dbReference>